<name>A0ABW3NTR5_9FLAO</name>
<dbReference type="EMBL" id="JBHTLI010000001">
    <property type="protein sequence ID" value="MFD1095664.1"/>
    <property type="molecule type" value="Genomic_DNA"/>
</dbReference>
<evidence type="ECO:0000259" key="1">
    <source>
        <dbReference type="Pfam" id="PF01261"/>
    </source>
</evidence>
<dbReference type="InterPro" id="IPR050312">
    <property type="entry name" value="IolE/XylAMocC-like"/>
</dbReference>
<organism evidence="2 3">
    <name type="scientific">Salegentibacter chungangensis</name>
    <dbReference type="NCBI Taxonomy" id="1335724"/>
    <lineage>
        <taxon>Bacteria</taxon>
        <taxon>Pseudomonadati</taxon>
        <taxon>Bacteroidota</taxon>
        <taxon>Flavobacteriia</taxon>
        <taxon>Flavobacteriales</taxon>
        <taxon>Flavobacteriaceae</taxon>
        <taxon>Salegentibacter</taxon>
    </lineage>
</organism>
<keyword evidence="2" id="KW-0413">Isomerase</keyword>
<accession>A0ABW3NTR5</accession>
<dbReference type="InterPro" id="IPR036237">
    <property type="entry name" value="Xyl_isomerase-like_sf"/>
</dbReference>
<dbReference type="PANTHER" id="PTHR12110">
    <property type="entry name" value="HYDROXYPYRUVATE ISOMERASE"/>
    <property type="match status" value="1"/>
</dbReference>
<dbReference type="Proteomes" id="UP001597131">
    <property type="component" value="Unassembled WGS sequence"/>
</dbReference>
<dbReference type="Gene3D" id="3.20.20.150">
    <property type="entry name" value="Divalent-metal-dependent TIM barrel enzymes"/>
    <property type="match status" value="1"/>
</dbReference>
<dbReference type="PROSITE" id="PS51257">
    <property type="entry name" value="PROKAR_LIPOPROTEIN"/>
    <property type="match status" value="1"/>
</dbReference>
<feature type="domain" description="Xylose isomerase-like TIM barrel" evidence="1">
    <location>
        <begin position="72"/>
        <end position="322"/>
    </location>
</feature>
<reference evidence="3" key="1">
    <citation type="journal article" date="2019" name="Int. J. Syst. Evol. Microbiol.">
        <title>The Global Catalogue of Microorganisms (GCM) 10K type strain sequencing project: providing services to taxonomists for standard genome sequencing and annotation.</title>
        <authorList>
            <consortium name="The Broad Institute Genomics Platform"/>
            <consortium name="The Broad Institute Genome Sequencing Center for Infectious Disease"/>
            <person name="Wu L."/>
            <person name="Ma J."/>
        </authorList>
    </citation>
    <scope>NUCLEOTIDE SEQUENCE [LARGE SCALE GENOMIC DNA]</scope>
    <source>
        <strain evidence="3">CCUG 64793</strain>
    </source>
</reference>
<dbReference type="InterPro" id="IPR013022">
    <property type="entry name" value="Xyl_isomerase-like_TIM-brl"/>
</dbReference>
<evidence type="ECO:0000313" key="3">
    <source>
        <dbReference type="Proteomes" id="UP001597131"/>
    </source>
</evidence>
<protein>
    <submittedName>
        <fullName evidence="2">Sugar phosphate isomerase/epimerase family protein</fullName>
    </submittedName>
</protein>
<dbReference type="RefSeq" id="WP_380744593.1">
    <property type="nucleotide sequence ID" value="NZ_JBHTLI010000001.1"/>
</dbReference>
<dbReference type="SUPFAM" id="SSF51658">
    <property type="entry name" value="Xylose isomerase-like"/>
    <property type="match status" value="1"/>
</dbReference>
<dbReference type="GO" id="GO:0016853">
    <property type="term" value="F:isomerase activity"/>
    <property type="evidence" value="ECO:0007669"/>
    <property type="project" value="UniProtKB-KW"/>
</dbReference>
<comment type="caution">
    <text evidence="2">The sequence shown here is derived from an EMBL/GenBank/DDBJ whole genome shotgun (WGS) entry which is preliminary data.</text>
</comment>
<dbReference type="Pfam" id="PF01261">
    <property type="entry name" value="AP_endonuc_2"/>
    <property type="match status" value="1"/>
</dbReference>
<keyword evidence="3" id="KW-1185">Reference proteome</keyword>
<proteinExistence type="predicted"/>
<sequence length="331" mass="37591">MNFLSKTSFQVLLICLGLGILSCKNQQKEAEPKKAAAEEQVRKDPFFKLSLAEWSLHRQIFDKKLDPMHFAKKANEMGFEGLEYVSAFYQDHYKNAENQEEAFQKMLDTLKAESDKYNIRNVLIMVDEEGDLAVSDETERNKAVENHKKWIDAAEYLGAHSIRVNLFGSPEAEEWKKNAADALKKLAEYAQPKGVNVLVENHGYLSSNAKLLTEVMEMVNMPNVGTLPDFGNFCLKREGGERWEAQCVEEYPRYKGVREMMPYAKAVSAKSYDFNKEGEETTIDYGRILEIVKEAGYGGFIGVEYEGDSLSEEKGIMATKELLIKEGSKLN</sequence>
<evidence type="ECO:0000313" key="2">
    <source>
        <dbReference type="EMBL" id="MFD1095664.1"/>
    </source>
</evidence>
<gene>
    <name evidence="2" type="ORF">ACFQ3Q_07890</name>
</gene>
<dbReference type="PANTHER" id="PTHR12110:SF53">
    <property type="entry name" value="BLR5974 PROTEIN"/>
    <property type="match status" value="1"/>
</dbReference>